<dbReference type="STRING" id="402734.SAMN05660918_0951"/>
<sequence>MITKHNLTQEFPEYETKINNLKIENPHFKKLFHEFDELDHEIYRVESDSEPASDDTLNDLRKKRVHLKDEIYQFLTNN</sequence>
<accession>A0A1H6RPD7</accession>
<organism evidence="1 2">
    <name type="scientific">Flavobacterium terrigena</name>
    <dbReference type="NCBI Taxonomy" id="402734"/>
    <lineage>
        <taxon>Bacteria</taxon>
        <taxon>Pseudomonadati</taxon>
        <taxon>Bacteroidota</taxon>
        <taxon>Flavobacteriia</taxon>
        <taxon>Flavobacteriales</taxon>
        <taxon>Flavobacteriaceae</taxon>
        <taxon>Flavobacterium</taxon>
    </lineage>
</organism>
<dbReference type="EMBL" id="FNYA01000002">
    <property type="protein sequence ID" value="SEI56356.1"/>
    <property type="molecule type" value="Genomic_DNA"/>
</dbReference>
<name>A0A1H6RPD7_9FLAO</name>
<dbReference type="Gene3D" id="6.10.280.50">
    <property type="match status" value="1"/>
</dbReference>
<dbReference type="InterPro" id="IPR038444">
    <property type="entry name" value="DUF465_sf"/>
</dbReference>
<evidence type="ECO:0008006" key="3">
    <source>
        <dbReference type="Google" id="ProtNLM"/>
    </source>
</evidence>
<dbReference type="InterPro" id="IPR007420">
    <property type="entry name" value="DUF465"/>
</dbReference>
<proteinExistence type="predicted"/>
<gene>
    <name evidence="1" type="ORF">SAMN05660918_0951</name>
</gene>
<dbReference type="Proteomes" id="UP000199702">
    <property type="component" value="Unassembled WGS sequence"/>
</dbReference>
<dbReference type="AlphaFoldDB" id="A0A1H6RPD7"/>
<reference evidence="2" key="1">
    <citation type="submission" date="2016-10" db="EMBL/GenBank/DDBJ databases">
        <authorList>
            <person name="Varghese N."/>
            <person name="Submissions S."/>
        </authorList>
    </citation>
    <scope>NUCLEOTIDE SEQUENCE [LARGE SCALE GENOMIC DNA]</scope>
    <source>
        <strain evidence="2">DSM 17934</strain>
    </source>
</reference>
<protein>
    <recommendedName>
        <fullName evidence="3">GTP-binding protein</fullName>
    </recommendedName>
</protein>
<dbReference type="RefSeq" id="WP_177169113.1">
    <property type="nucleotide sequence ID" value="NZ_CBCSJU010000005.1"/>
</dbReference>
<dbReference type="Pfam" id="PF04325">
    <property type="entry name" value="DUF465"/>
    <property type="match status" value="1"/>
</dbReference>
<keyword evidence="2" id="KW-1185">Reference proteome</keyword>
<evidence type="ECO:0000313" key="2">
    <source>
        <dbReference type="Proteomes" id="UP000199702"/>
    </source>
</evidence>
<evidence type="ECO:0000313" key="1">
    <source>
        <dbReference type="EMBL" id="SEI56356.1"/>
    </source>
</evidence>